<dbReference type="EMBL" id="BJWL01000023">
    <property type="protein sequence ID" value="GFZ11689.1"/>
    <property type="molecule type" value="Genomic_DNA"/>
</dbReference>
<comment type="caution">
    <text evidence="1">The sequence shown here is derived from an EMBL/GenBank/DDBJ whole genome shotgun (WGS) entry which is preliminary data.</text>
</comment>
<proteinExistence type="predicted"/>
<accession>A0A7J0GLI7</accession>
<evidence type="ECO:0000313" key="2">
    <source>
        <dbReference type="Proteomes" id="UP000585474"/>
    </source>
</evidence>
<dbReference type="AlphaFoldDB" id="A0A7J0GLI7"/>
<name>A0A7J0GLI7_9ERIC</name>
<sequence>MSERGTDSVPVVVDSVPVVMDSVPSVPMVVDSVSVVDSGEEEEREGGRSGPWWWRIRCRWWWPTAGLRERGVIETGDRVRPISESH</sequence>
<dbReference type="Proteomes" id="UP000585474">
    <property type="component" value="Unassembled WGS sequence"/>
</dbReference>
<keyword evidence="2" id="KW-1185">Reference proteome</keyword>
<reference evidence="1 2" key="1">
    <citation type="submission" date="2019-07" db="EMBL/GenBank/DDBJ databases">
        <title>De Novo Assembly of kiwifruit Actinidia rufa.</title>
        <authorList>
            <person name="Sugita-Konishi S."/>
            <person name="Sato K."/>
            <person name="Mori E."/>
            <person name="Abe Y."/>
            <person name="Kisaki G."/>
            <person name="Hamano K."/>
            <person name="Suezawa K."/>
            <person name="Otani M."/>
            <person name="Fukuda T."/>
            <person name="Manabe T."/>
            <person name="Gomi K."/>
            <person name="Tabuchi M."/>
            <person name="Akimitsu K."/>
            <person name="Kataoka I."/>
        </authorList>
    </citation>
    <scope>NUCLEOTIDE SEQUENCE [LARGE SCALE GENOMIC DNA]</scope>
    <source>
        <strain evidence="2">cv. Fuchu</strain>
    </source>
</reference>
<protein>
    <submittedName>
        <fullName evidence="1">Uncharacterized protein</fullName>
    </submittedName>
</protein>
<evidence type="ECO:0000313" key="1">
    <source>
        <dbReference type="EMBL" id="GFZ11689.1"/>
    </source>
</evidence>
<organism evidence="1 2">
    <name type="scientific">Actinidia rufa</name>
    <dbReference type="NCBI Taxonomy" id="165716"/>
    <lineage>
        <taxon>Eukaryota</taxon>
        <taxon>Viridiplantae</taxon>
        <taxon>Streptophyta</taxon>
        <taxon>Embryophyta</taxon>
        <taxon>Tracheophyta</taxon>
        <taxon>Spermatophyta</taxon>
        <taxon>Magnoliopsida</taxon>
        <taxon>eudicotyledons</taxon>
        <taxon>Gunneridae</taxon>
        <taxon>Pentapetalae</taxon>
        <taxon>asterids</taxon>
        <taxon>Ericales</taxon>
        <taxon>Actinidiaceae</taxon>
        <taxon>Actinidia</taxon>
    </lineage>
</organism>
<gene>
    <name evidence="1" type="ORF">Acr_23g0000740</name>
</gene>